<dbReference type="PROSITE" id="PS50943">
    <property type="entry name" value="HTH_CROC1"/>
    <property type="match status" value="1"/>
</dbReference>
<reference evidence="2" key="2">
    <citation type="submission" date="2021-09" db="EMBL/GenBank/DDBJ databases">
        <authorList>
            <person name="Gilroy R."/>
        </authorList>
    </citation>
    <scope>NUCLEOTIDE SEQUENCE</scope>
    <source>
        <strain evidence="2">ChiBcec21-2208</strain>
    </source>
</reference>
<dbReference type="EMBL" id="DYVE01000003">
    <property type="protein sequence ID" value="HJG27042.1"/>
    <property type="molecule type" value="Genomic_DNA"/>
</dbReference>
<dbReference type="Gene3D" id="1.10.260.40">
    <property type="entry name" value="lambda repressor-like DNA-binding domains"/>
    <property type="match status" value="1"/>
</dbReference>
<reference evidence="2" key="1">
    <citation type="journal article" date="2021" name="PeerJ">
        <title>Extensive microbial diversity within the chicken gut microbiome revealed by metagenomics and culture.</title>
        <authorList>
            <person name="Gilroy R."/>
            <person name="Ravi A."/>
            <person name="Getino M."/>
            <person name="Pursley I."/>
            <person name="Horton D.L."/>
            <person name="Alikhan N.F."/>
            <person name="Baker D."/>
            <person name="Gharbi K."/>
            <person name="Hall N."/>
            <person name="Watson M."/>
            <person name="Adriaenssens E.M."/>
            <person name="Foster-Nyarko E."/>
            <person name="Jarju S."/>
            <person name="Secka A."/>
            <person name="Antonio M."/>
            <person name="Oren A."/>
            <person name="Chaudhuri R.R."/>
            <person name="La Ragione R."/>
            <person name="Hildebrand F."/>
            <person name="Pallen M.J."/>
        </authorList>
    </citation>
    <scope>NUCLEOTIDE SEQUENCE</scope>
    <source>
        <strain evidence="2">ChiBcec21-2208</strain>
    </source>
</reference>
<dbReference type="SUPFAM" id="SSF47413">
    <property type="entry name" value="lambda repressor-like DNA-binding domains"/>
    <property type="match status" value="1"/>
</dbReference>
<sequence length="189" mass="21929">MTIQSALQQKNISMYRLSKISKVPYATLNDICNGKTQLTKCSAETVYRLAQALDISMEDLLRPFMVRRTSFENFKSTVCHHVMEIGDVEFMMDLLDSNAIRTYYDRHWYPESLYLLAMLDYLSRLHNLPQCSDYDDLRQCKLEKTVYPASVMAMSLAAGNDEALKQAEREAIPEFMRFNIVESEVRNVI</sequence>
<dbReference type="Pfam" id="PF13443">
    <property type="entry name" value="HTH_26"/>
    <property type="match status" value="1"/>
</dbReference>
<evidence type="ECO:0000259" key="1">
    <source>
        <dbReference type="PROSITE" id="PS50943"/>
    </source>
</evidence>
<dbReference type="Proteomes" id="UP000782880">
    <property type="component" value="Unassembled WGS sequence"/>
</dbReference>
<dbReference type="InterPro" id="IPR010982">
    <property type="entry name" value="Lambda_DNA-bd_dom_sf"/>
</dbReference>
<dbReference type="GO" id="GO:0003677">
    <property type="term" value="F:DNA binding"/>
    <property type="evidence" value="ECO:0007669"/>
    <property type="project" value="InterPro"/>
</dbReference>
<proteinExistence type="predicted"/>
<dbReference type="SMART" id="SM00530">
    <property type="entry name" value="HTH_XRE"/>
    <property type="match status" value="1"/>
</dbReference>
<gene>
    <name evidence="2" type="ORF">K8V20_00120</name>
</gene>
<feature type="domain" description="HTH cro/C1-type" evidence="1">
    <location>
        <begin position="3"/>
        <end position="60"/>
    </location>
</feature>
<dbReference type="AlphaFoldDB" id="A0A921LMR4"/>
<evidence type="ECO:0000313" key="3">
    <source>
        <dbReference type="Proteomes" id="UP000782880"/>
    </source>
</evidence>
<organism evidence="2 3">
    <name type="scientific">Subdoligranulum variabile</name>
    <dbReference type="NCBI Taxonomy" id="214851"/>
    <lineage>
        <taxon>Bacteria</taxon>
        <taxon>Bacillati</taxon>
        <taxon>Bacillota</taxon>
        <taxon>Clostridia</taxon>
        <taxon>Eubacteriales</taxon>
        <taxon>Oscillospiraceae</taxon>
        <taxon>Subdoligranulum</taxon>
    </lineage>
</organism>
<name>A0A921LMR4_9FIRM</name>
<dbReference type="InterPro" id="IPR001387">
    <property type="entry name" value="Cro/C1-type_HTH"/>
</dbReference>
<evidence type="ECO:0000313" key="2">
    <source>
        <dbReference type="EMBL" id="HJG27042.1"/>
    </source>
</evidence>
<protein>
    <submittedName>
        <fullName evidence="2">Helix-turn-helix transcriptional regulator</fullName>
    </submittedName>
</protein>
<comment type="caution">
    <text evidence="2">The sequence shown here is derived from an EMBL/GenBank/DDBJ whole genome shotgun (WGS) entry which is preliminary data.</text>
</comment>
<accession>A0A921LMR4</accession>